<dbReference type="SUPFAM" id="SSF56601">
    <property type="entry name" value="beta-lactamase/transpeptidase-like"/>
    <property type="match status" value="1"/>
</dbReference>
<comment type="caution">
    <text evidence="7">The sequence shown here is derived from an EMBL/GenBank/DDBJ whole genome shotgun (WGS) entry which is preliminary data.</text>
</comment>
<gene>
    <name evidence="7" type="ORF">ACFFQA_07170</name>
</gene>
<name>A0ABV5ZS42_9PSEU</name>
<evidence type="ECO:0000313" key="8">
    <source>
        <dbReference type="Proteomes" id="UP001589693"/>
    </source>
</evidence>
<dbReference type="InterPro" id="IPR001460">
    <property type="entry name" value="PCN-bd_Tpept"/>
</dbReference>
<dbReference type="Gene3D" id="3.40.710.10">
    <property type="entry name" value="DD-peptidase/beta-lactamase superfamily"/>
    <property type="match status" value="1"/>
</dbReference>
<dbReference type="Proteomes" id="UP001589693">
    <property type="component" value="Unassembled WGS sequence"/>
</dbReference>
<dbReference type="RefSeq" id="WP_377850869.1">
    <property type="nucleotide sequence ID" value="NZ_JBHLZU010000006.1"/>
</dbReference>
<reference evidence="7 8" key="1">
    <citation type="submission" date="2024-09" db="EMBL/GenBank/DDBJ databases">
        <authorList>
            <person name="Sun Q."/>
            <person name="Mori K."/>
        </authorList>
    </citation>
    <scope>NUCLEOTIDE SEQUENCE [LARGE SCALE GENOMIC DNA]</scope>
    <source>
        <strain evidence="7 8">TBRC 7907</strain>
    </source>
</reference>
<keyword evidence="3" id="KW-0472">Membrane</keyword>
<dbReference type="PANTHER" id="PTHR30627:SF1">
    <property type="entry name" value="PEPTIDOGLYCAN D,D-TRANSPEPTIDASE FTSI"/>
    <property type="match status" value="1"/>
</dbReference>
<accession>A0ABV5ZS42</accession>
<evidence type="ECO:0000259" key="6">
    <source>
        <dbReference type="Pfam" id="PF03717"/>
    </source>
</evidence>
<feature type="region of interest" description="Disordered" evidence="4">
    <location>
        <begin position="186"/>
        <end position="213"/>
    </location>
</feature>
<dbReference type="InterPro" id="IPR050515">
    <property type="entry name" value="Beta-lactam/transpept"/>
</dbReference>
<dbReference type="InterPro" id="IPR012338">
    <property type="entry name" value="Beta-lactam/transpept-like"/>
</dbReference>
<feature type="domain" description="Penicillin-binding protein dimerisation" evidence="6">
    <location>
        <begin position="54"/>
        <end position="219"/>
    </location>
</feature>
<sequence length="596" mass="64239">MRGTRAHRPRMVLGCLFLVAMLLVAGVKLVHVQVFQAQALSAKAERQRATPLDIPAQRGSIVDRSGRPLAFSVDSRVLYVVPRLVRANWQKARDRRPDRTPDFETHTAQIADTIARAVGEGADRDRMLAKLRGDAQREELAENVGPATAWEITSTYPGIGSEYRAVRVYPNGSLAANVIGATTWRKDQKPGGTRGISGLESSRDQVLSGRAGRRIVDTEQGRDDVVIPGTERDLEPATPGANLELTLDIDAQFVAQQLVTEHSRRLGARDAGVIVLDARTAEVLALATDRTFDPTKAARLSDEQRANTAVSAPFEPGGAAALITAAGAVEDGVVGRDETLTIPDRLRVDDVDVRDHWPHGAQEFTLAGVLGRSSDVGTVQVARRVGEDRFANLVRRFGIGERTELGLPGESAGELPPPEHWSASTFARLPVGRDVAVTLPQLAGMYQAIANDGMRVPPRLVRAETLPHSPRVELPRPAGVRVVSPQTAATVRGLLRAVVQDAPGQKGTSPAAALPGYQVAGKSGSARQPDGQRVWNCFAGMFPAESPRFVVAAMIDAPETDAAARLFRELSDYLAQRYHVPMAREPAPVQHLVGPR</sequence>
<dbReference type="Pfam" id="PF00905">
    <property type="entry name" value="Transpeptidase"/>
    <property type="match status" value="1"/>
</dbReference>
<comment type="similarity">
    <text evidence="2">Belongs to the transpeptidase family.</text>
</comment>
<evidence type="ECO:0000256" key="4">
    <source>
        <dbReference type="SAM" id="MobiDB-lite"/>
    </source>
</evidence>
<dbReference type="InterPro" id="IPR005311">
    <property type="entry name" value="PBP_dimer"/>
</dbReference>
<evidence type="ECO:0000259" key="5">
    <source>
        <dbReference type="Pfam" id="PF00905"/>
    </source>
</evidence>
<dbReference type="PANTHER" id="PTHR30627">
    <property type="entry name" value="PEPTIDOGLYCAN D,D-TRANSPEPTIDASE"/>
    <property type="match status" value="1"/>
</dbReference>
<proteinExistence type="inferred from homology"/>
<organism evidence="7 8">
    <name type="scientific">Allokutzneria oryzae</name>
    <dbReference type="NCBI Taxonomy" id="1378989"/>
    <lineage>
        <taxon>Bacteria</taxon>
        <taxon>Bacillati</taxon>
        <taxon>Actinomycetota</taxon>
        <taxon>Actinomycetes</taxon>
        <taxon>Pseudonocardiales</taxon>
        <taxon>Pseudonocardiaceae</taxon>
        <taxon>Allokutzneria</taxon>
    </lineage>
</organism>
<dbReference type="Pfam" id="PF03717">
    <property type="entry name" value="PBP_dimer"/>
    <property type="match status" value="1"/>
</dbReference>
<evidence type="ECO:0000256" key="1">
    <source>
        <dbReference type="ARBA" id="ARBA00004370"/>
    </source>
</evidence>
<dbReference type="EMBL" id="JBHLZU010000006">
    <property type="protein sequence ID" value="MFB9903713.1"/>
    <property type="molecule type" value="Genomic_DNA"/>
</dbReference>
<dbReference type="SUPFAM" id="SSF56519">
    <property type="entry name" value="Penicillin binding protein dimerisation domain"/>
    <property type="match status" value="1"/>
</dbReference>
<dbReference type="Gene3D" id="3.30.450.330">
    <property type="match status" value="1"/>
</dbReference>
<evidence type="ECO:0000256" key="2">
    <source>
        <dbReference type="ARBA" id="ARBA00007171"/>
    </source>
</evidence>
<evidence type="ECO:0000256" key="3">
    <source>
        <dbReference type="ARBA" id="ARBA00023136"/>
    </source>
</evidence>
<dbReference type="Gene3D" id="3.90.1310.10">
    <property type="entry name" value="Penicillin-binding protein 2a (Domain 2)"/>
    <property type="match status" value="1"/>
</dbReference>
<evidence type="ECO:0000313" key="7">
    <source>
        <dbReference type="EMBL" id="MFB9903713.1"/>
    </source>
</evidence>
<keyword evidence="8" id="KW-1185">Reference proteome</keyword>
<feature type="domain" description="Penicillin-binding protein transpeptidase" evidence="5">
    <location>
        <begin position="272"/>
        <end position="568"/>
    </location>
</feature>
<dbReference type="InterPro" id="IPR036138">
    <property type="entry name" value="PBP_dimer_sf"/>
</dbReference>
<comment type="subcellular location">
    <subcellularLocation>
        <location evidence="1">Membrane</location>
    </subcellularLocation>
</comment>
<protein>
    <submittedName>
        <fullName evidence="7">Peptidoglycan D,D-transpeptidase FtsI family protein</fullName>
    </submittedName>
</protein>